<evidence type="ECO:0000313" key="1">
    <source>
        <dbReference type="EMBL" id="TXC63699.1"/>
    </source>
</evidence>
<dbReference type="EMBL" id="VOQQ01000001">
    <property type="protein sequence ID" value="TXC63699.1"/>
    <property type="molecule type" value="Genomic_DNA"/>
</dbReference>
<reference evidence="1 2" key="1">
    <citation type="journal article" date="2015" name="J. Microbiol.">
        <title>Sphingosinicella ginsenosidimutans sp. nov., with ginsenoside converting activity.</title>
        <authorList>
            <person name="Kim J.K."/>
            <person name="Kang M.S."/>
            <person name="Park S.C."/>
            <person name="Kim K.M."/>
            <person name="Choi K."/>
            <person name="Yoon M.H."/>
            <person name="Im W.T."/>
        </authorList>
    </citation>
    <scope>NUCLEOTIDE SEQUENCE [LARGE SCALE GENOMIC DNA]</scope>
    <source>
        <strain evidence="1 2">BS-11</strain>
    </source>
</reference>
<dbReference type="InterPro" id="IPR011856">
    <property type="entry name" value="tRNA_endonuc-like_dom_sf"/>
</dbReference>
<organism evidence="1 2">
    <name type="scientific">Allosphingosinicella ginsenosidimutans</name>
    <dbReference type="NCBI Taxonomy" id="1176539"/>
    <lineage>
        <taxon>Bacteria</taxon>
        <taxon>Pseudomonadati</taxon>
        <taxon>Pseudomonadota</taxon>
        <taxon>Alphaproteobacteria</taxon>
        <taxon>Sphingomonadales</taxon>
        <taxon>Sphingomonadaceae</taxon>
        <taxon>Allosphingosinicella</taxon>
    </lineage>
</organism>
<dbReference type="AlphaFoldDB" id="A0A5C6TU01"/>
<dbReference type="RefSeq" id="WP_147043105.1">
    <property type="nucleotide sequence ID" value="NZ_BAABIR010000004.1"/>
</dbReference>
<dbReference type="Proteomes" id="UP000321249">
    <property type="component" value="Unassembled WGS sequence"/>
</dbReference>
<evidence type="ECO:0000313" key="2">
    <source>
        <dbReference type="Proteomes" id="UP000321249"/>
    </source>
</evidence>
<sequence>MATAPVLAAPVVVDTFHIDPPSVAPAGMSERAIQRHMLVMVRRLFPDCMIAHVPNGGRRGKLEAAHLKADGVLPGFPDLIITWPGGAAFPEVKDRDGAVSASQKEVLATLHSQGHACGVFRHDRTLHDFLRAHGAPFKPKWPHQFLPPG</sequence>
<name>A0A5C6TU01_9SPHN</name>
<gene>
    <name evidence="1" type="ORF">FRZ32_08530</name>
</gene>
<proteinExistence type="predicted"/>
<comment type="caution">
    <text evidence="1">The sequence shown here is derived from an EMBL/GenBank/DDBJ whole genome shotgun (WGS) entry which is preliminary data.</text>
</comment>
<protein>
    <submittedName>
        <fullName evidence="1">Uncharacterized protein</fullName>
    </submittedName>
</protein>
<dbReference type="OrthoDB" id="7219056at2"/>
<dbReference type="GO" id="GO:0003676">
    <property type="term" value="F:nucleic acid binding"/>
    <property type="evidence" value="ECO:0007669"/>
    <property type="project" value="InterPro"/>
</dbReference>
<accession>A0A5C6TU01</accession>
<dbReference type="Gene3D" id="3.40.1350.10">
    <property type="match status" value="1"/>
</dbReference>
<keyword evidence="2" id="KW-1185">Reference proteome</keyword>